<name>A0A2T0VAM0_9MICO</name>
<dbReference type="InterPro" id="IPR003661">
    <property type="entry name" value="HisK_dim/P_dom"/>
</dbReference>
<keyword evidence="11" id="KW-1185">Reference proteome</keyword>
<proteinExistence type="predicted"/>
<dbReference type="CDD" id="cd00082">
    <property type="entry name" value="HisKA"/>
    <property type="match status" value="1"/>
</dbReference>
<keyword evidence="6 10" id="KW-0418">Kinase</keyword>
<evidence type="ECO:0000256" key="3">
    <source>
        <dbReference type="ARBA" id="ARBA00012438"/>
    </source>
</evidence>
<feature type="transmembrane region" description="Helical" evidence="8">
    <location>
        <begin position="46"/>
        <end position="67"/>
    </location>
</feature>
<evidence type="ECO:0000313" key="11">
    <source>
        <dbReference type="Proteomes" id="UP000237983"/>
    </source>
</evidence>
<dbReference type="InterPro" id="IPR050736">
    <property type="entry name" value="Sensor_HK_Regulatory"/>
</dbReference>
<dbReference type="InterPro" id="IPR005467">
    <property type="entry name" value="His_kinase_dom"/>
</dbReference>
<dbReference type="EC" id="2.7.13.3" evidence="3"/>
<keyword evidence="7" id="KW-0902">Two-component regulatory system</keyword>
<dbReference type="SMART" id="SM00387">
    <property type="entry name" value="HATPase_c"/>
    <property type="match status" value="1"/>
</dbReference>
<evidence type="ECO:0000256" key="7">
    <source>
        <dbReference type="ARBA" id="ARBA00023012"/>
    </source>
</evidence>
<keyword evidence="8" id="KW-0472">Membrane</keyword>
<dbReference type="InterPro" id="IPR036890">
    <property type="entry name" value="HATPase_C_sf"/>
</dbReference>
<dbReference type="PANTHER" id="PTHR43711">
    <property type="entry name" value="TWO-COMPONENT HISTIDINE KINASE"/>
    <property type="match status" value="1"/>
</dbReference>
<evidence type="ECO:0000256" key="1">
    <source>
        <dbReference type="ARBA" id="ARBA00000085"/>
    </source>
</evidence>
<sequence>MPLSELQPSRDGRRTVFARAQLPFLIMTLLLAIAVAVALPSDLLSIEFLTGVAIAVAASIVALTVPWERHSSQWLITIAVADLVAVAFLRFAVYPEIAGVGLLAIFPALWFAYGFHPAYAPIGVIGAFFVTLFPLVYTRELPTSALGWVNVLTLPVAVALIMLAVQTAATQMRLSRGRLIENSRKLAAALDESEDNGIIARTIFDTVDAAMTFYGVDNRLLIANQTALDMSNRLGFRLDDPPFADVDVLAADRTTPLPAEQQLVARALRGEEVTGHIEWLGPPGDQVAIMGSARQVHRVDGHLLGTVIAAYNITELANAIDVRERFLTTVSHELRTPLTSIMGYLEMIEDEVDAAALGVDGYFSIVRRNSVELLARISELLQFSDKAAPVVRSSDDIRGIVLAAVTNAMPAATAAGLTVEHRLADGPGALVDSRRFDQVIDNLLSNAIKYSPAGGTVVVELRHTSAETVLSVSDTGAGMTPDEQSQAFDPFYRSASARVGAIPGFGVGLSIVKEIVAAHGGDITVSSAPGEGTTMTVRVPRQVEP</sequence>
<feature type="transmembrane region" description="Helical" evidence="8">
    <location>
        <begin position="20"/>
        <end position="39"/>
    </location>
</feature>
<dbReference type="SUPFAM" id="SSF55874">
    <property type="entry name" value="ATPase domain of HSP90 chaperone/DNA topoisomerase II/histidine kinase"/>
    <property type="match status" value="1"/>
</dbReference>
<dbReference type="InterPro" id="IPR036097">
    <property type="entry name" value="HisK_dim/P_sf"/>
</dbReference>
<keyword evidence="8" id="KW-1133">Transmembrane helix</keyword>
<dbReference type="Gene3D" id="3.30.565.10">
    <property type="entry name" value="Histidine kinase-like ATPase, C-terminal domain"/>
    <property type="match status" value="1"/>
</dbReference>
<comment type="caution">
    <text evidence="10">The sequence shown here is derived from an EMBL/GenBank/DDBJ whole genome shotgun (WGS) entry which is preliminary data.</text>
</comment>
<dbReference type="RefSeq" id="WP_181243418.1">
    <property type="nucleotide sequence ID" value="NZ_PVTL01000007.1"/>
</dbReference>
<evidence type="ECO:0000256" key="6">
    <source>
        <dbReference type="ARBA" id="ARBA00022777"/>
    </source>
</evidence>
<dbReference type="AlphaFoldDB" id="A0A2T0VAM0"/>
<dbReference type="EMBL" id="PVTL01000007">
    <property type="protein sequence ID" value="PRY67203.1"/>
    <property type="molecule type" value="Genomic_DNA"/>
</dbReference>
<dbReference type="InterPro" id="IPR004358">
    <property type="entry name" value="Sig_transdc_His_kin-like_C"/>
</dbReference>
<dbReference type="Pfam" id="PF02518">
    <property type="entry name" value="HATPase_c"/>
    <property type="match status" value="1"/>
</dbReference>
<dbReference type="Gene3D" id="1.10.287.130">
    <property type="match status" value="1"/>
</dbReference>
<dbReference type="PANTHER" id="PTHR43711:SF1">
    <property type="entry name" value="HISTIDINE KINASE 1"/>
    <property type="match status" value="1"/>
</dbReference>
<evidence type="ECO:0000259" key="9">
    <source>
        <dbReference type="PROSITE" id="PS50109"/>
    </source>
</evidence>
<dbReference type="Pfam" id="PF00512">
    <property type="entry name" value="HisKA"/>
    <property type="match status" value="1"/>
</dbReference>
<evidence type="ECO:0000256" key="2">
    <source>
        <dbReference type="ARBA" id="ARBA00004236"/>
    </source>
</evidence>
<feature type="transmembrane region" description="Helical" evidence="8">
    <location>
        <begin position="73"/>
        <end position="92"/>
    </location>
</feature>
<dbReference type="PROSITE" id="PS50109">
    <property type="entry name" value="HIS_KIN"/>
    <property type="match status" value="1"/>
</dbReference>
<comment type="subcellular location">
    <subcellularLocation>
        <location evidence="2">Cell membrane</location>
    </subcellularLocation>
</comment>
<dbReference type="GO" id="GO:0000155">
    <property type="term" value="F:phosphorelay sensor kinase activity"/>
    <property type="evidence" value="ECO:0007669"/>
    <property type="project" value="InterPro"/>
</dbReference>
<evidence type="ECO:0000313" key="10">
    <source>
        <dbReference type="EMBL" id="PRY67203.1"/>
    </source>
</evidence>
<dbReference type="PRINTS" id="PR00344">
    <property type="entry name" value="BCTRLSENSOR"/>
</dbReference>
<accession>A0A2T0VAM0</accession>
<dbReference type="SUPFAM" id="SSF47384">
    <property type="entry name" value="Homodimeric domain of signal transducing histidine kinase"/>
    <property type="match status" value="1"/>
</dbReference>
<dbReference type="SMART" id="SM00388">
    <property type="entry name" value="HisKA"/>
    <property type="match status" value="1"/>
</dbReference>
<keyword evidence="5" id="KW-0808">Transferase</keyword>
<dbReference type="Proteomes" id="UP000237983">
    <property type="component" value="Unassembled WGS sequence"/>
</dbReference>
<reference evidence="10 11" key="1">
    <citation type="submission" date="2018-03" db="EMBL/GenBank/DDBJ databases">
        <title>Genomic Encyclopedia of Type Strains, Phase III (KMG-III): the genomes of soil and plant-associated and newly described type strains.</title>
        <authorList>
            <person name="Whitman W."/>
        </authorList>
    </citation>
    <scope>NUCLEOTIDE SEQUENCE [LARGE SCALE GENOMIC DNA]</scope>
    <source>
        <strain evidence="10 11">CGMCC 1.12484</strain>
    </source>
</reference>
<evidence type="ECO:0000256" key="4">
    <source>
        <dbReference type="ARBA" id="ARBA00022553"/>
    </source>
</evidence>
<gene>
    <name evidence="10" type="ORF">B0I08_10798</name>
</gene>
<feature type="transmembrane region" description="Helical" evidence="8">
    <location>
        <begin position="145"/>
        <end position="165"/>
    </location>
</feature>
<dbReference type="FunFam" id="3.30.565.10:FF:000006">
    <property type="entry name" value="Sensor histidine kinase WalK"/>
    <property type="match status" value="1"/>
</dbReference>
<feature type="transmembrane region" description="Helical" evidence="8">
    <location>
        <begin position="119"/>
        <end position="138"/>
    </location>
</feature>
<comment type="catalytic activity">
    <reaction evidence="1">
        <text>ATP + protein L-histidine = ADP + protein N-phospho-L-histidine.</text>
        <dbReference type="EC" id="2.7.13.3"/>
    </reaction>
</comment>
<evidence type="ECO:0000256" key="8">
    <source>
        <dbReference type="SAM" id="Phobius"/>
    </source>
</evidence>
<protein>
    <recommendedName>
        <fullName evidence="3">histidine kinase</fullName>
        <ecNumber evidence="3">2.7.13.3</ecNumber>
    </recommendedName>
</protein>
<organism evidence="10 11">
    <name type="scientific">Glaciihabitans tibetensis</name>
    <dbReference type="NCBI Taxonomy" id="1266600"/>
    <lineage>
        <taxon>Bacteria</taxon>
        <taxon>Bacillati</taxon>
        <taxon>Actinomycetota</taxon>
        <taxon>Actinomycetes</taxon>
        <taxon>Micrococcales</taxon>
        <taxon>Microbacteriaceae</taxon>
        <taxon>Glaciihabitans</taxon>
    </lineage>
</organism>
<feature type="domain" description="Histidine kinase" evidence="9">
    <location>
        <begin position="329"/>
        <end position="543"/>
    </location>
</feature>
<evidence type="ECO:0000256" key="5">
    <source>
        <dbReference type="ARBA" id="ARBA00022679"/>
    </source>
</evidence>
<keyword evidence="8" id="KW-0812">Transmembrane</keyword>
<dbReference type="InterPro" id="IPR003594">
    <property type="entry name" value="HATPase_dom"/>
</dbReference>
<dbReference type="GO" id="GO:0005886">
    <property type="term" value="C:plasma membrane"/>
    <property type="evidence" value="ECO:0007669"/>
    <property type="project" value="UniProtKB-SubCell"/>
</dbReference>
<keyword evidence="4" id="KW-0597">Phosphoprotein</keyword>